<accession>A0AAV7MYZ4</accession>
<evidence type="ECO:0000256" key="1">
    <source>
        <dbReference type="SAM" id="MobiDB-lite"/>
    </source>
</evidence>
<reference evidence="2" key="1">
    <citation type="journal article" date="2022" name="bioRxiv">
        <title>Sequencing and chromosome-scale assembly of the giantPleurodeles waltlgenome.</title>
        <authorList>
            <person name="Brown T."/>
            <person name="Elewa A."/>
            <person name="Iarovenko S."/>
            <person name="Subramanian E."/>
            <person name="Araus A.J."/>
            <person name="Petzold A."/>
            <person name="Susuki M."/>
            <person name="Suzuki K.-i.T."/>
            <person name="Hayashi T."/>
            <person name="Toyoda A."/>
            <person name="Oliveira C."/>
            <person name="Osipova E."/>
            <person name="Leigh N.D."/>
            <person name="Simon A."/>
            <person name="Yun M.H."/>
        </authorList>
    </citation>
    <scope>NUCLEOTIDE SEQUENCE</scope>
    <source>
        <strain evidence="2">20211129_DDA</strain>
        <tissue evidence="2">Liver</tissue>
    </source>
</reference>
<comment type="caution">
    <text evidence="2">The sequence shown here is derived from an EMBL/GenBank/DDBJ whole genome shotgun (WGS) entry which is preliminary data.</text>
</comment>
<dbReference type="EMBL" id="JANPWB010000013">
    <property type="protein sequence ID" value="KAJ1108998.1"/>
    <property type="molecule type" value="Genomic_DNA"/>
</dbReference>
<proteinExistence type="predicted"/>
<dbReference type="AlphaFoldDB" id="A0AAV7MYZ4"/>
<evidence type="ECO:0000313" key="2">
    <source>
        <dbReference type="EMBL" id="KAJ1108998.1"/>
    </source>
</evidence>
<organism evidence="2 3">
    <name type="scientific">Pleurodeles waltl</name>
    <name type="common">Iberian ribbed newt</name>
    <dbReference type="NCBI Taxonomy" id="8319"/>
    <lineage>
        <taxon>Eukaryota</taxon>
        <taxon>Metazoa</taxon>
        <taxon>Chordata</taxon>
        <taxon>Craniata</taxon>
        <taxon>Vertebrata</taxon>
        <taxon>Euteleostomi</taxon>
        <taxon>Amphibia</taxon>
        <taxon>Batrachia</taxon>
        <taxon>Caudata</taxon>
        <taxon>Salamandroidea</taxon>
        <taxon>Salamandridae</taxon>
        <taxon>Pleurodelinae</taxon>
        <taxon>Pleurodeles</taxon>
    </lineage>
</organism>
<feature type="compositionally biased region" description="Acidic residues" evidence="1">
    <location>
        <begin position="9"/>
        <end position="31"/>
    </location>
</feature>
<keyword evidence="3" id="KW-1185">Reference proteome</keyword>
<dbReference type="Proteomes" id="UP001066276">
    <property type="component" value="Chromosome 9"/>
</dbReference>
<evidence type="ECO:0000313" key="3">
    <source>
        <dbReference type="Proteomes" id="UP001066276"/>
    </source>
</evidence>
<sequence length="68" mass="7374">MMERRVEDDVGDGVDGEDSADNGAADGEDSADNGAADDDRTVLSKRKRKPPSWLKDYVVEGKENAYIA</sequence>
<feature type="region of interest" description="Disordered" evidence="1">
    <location>
        <begin position="1"/>
        <end position="53"/>
    </location>
</feature>
<protein>
    <submittedName>
        <fullName evidence="2">Uncharacterized protein</fullName>
    </submittedName>
</protein>
<gene>
    <name evidence="2" type="ORF">NDU88_006368</name>
</gene>
<name>A0AAV7MYZ4_PLEWA</name>